<dbReference type="InterPro" id="IPR044855">
    <property type="entry name" value="CoA-Trfase_III_dom3_sf"/>
</dbReference>
<dbReference type="Proteomes" id="UP000739565">
    <property type="component" value="Unassembled WGS sequence"/>
</dbReference>
<dbReference type="InterPro" id="IPR050483">
    <property type="entry name" value="CoA-transferase_III_domain"/>
</dbReference>
<evidence type="ECO:0000256" key="1">
    <source>
        <dbReference type="ARBA" id="ARBA00022679"/>
    </source>
</evidence>
<keyword evidence="1 2" id="KW-0808">Transferase</keyword>
<dbReference type="GO" id="GO:0008410">
    <property type="term" value="F:CoA-transferase activity"/>
    <property type="evidence" value="ECO:0007669"/>
    <property type="project" value="TreeGrafter"/>
</dbReference>
<dbReference type="AlphaFoldDB" id="A0A953N6C0"/>
<proteinExistence type="predicted"/>
<dbReference type="SUPFAM" id="SSF89796">
    <property type="entry name" value="CoA-transferase family III (CaiB/BaiF)"/>
    <property type="match status" value="1"/>
</dbReference>
<dbReference type="Gene3D" id="3.40.50.10540">
    <property type="entry name" value="Crotonobetainyl-coa:carnitine coa-transferase, domain 1"/>
    <property type="match status" value="1"/>
</dbReference>
<organism evidence="2 3">
    <name type="scientific">Zwartia hollandica</name>
    <dbReference type="NCBI Taxonomy" id="324606"/>
    <lineage>
        <taxon>Bacteria</taxon>
        <taxon>Pseudomonadati</taxon>
        <taxon>Pseudomonadota</taxon>
        <taxon>Betaproteobacteria</taxon>
        <taxon>Burkholderiales</taxon>
        <taxon>Alcaligenaceae</taxon>
        <taxon>Zwartia</taxon>
    </lineage>
</organism>
<accession>A0A953N6C0</accession>
<dbReference type="PANTHER" id="PTHR48207:SF3">
    <property type="entry name" value="SUCCINATE--HYDROXYMETHYLGLUTARATE COA-TRANSFERASE"/>
    <property type="match status" value="1"/>
</dbReference>
<comment type="caution">
    <text evidence="2">The sequence shown here is derived from an EMBL/GenBank/DDBJ whole genome shotgun (WGS) entry which is preliminary data.</text>
</comment>
<reference evidence="2" key="1">
    <citation type="submission" date="2021-07" db="EMBL/GenBank/DDBJ databases">
        <title>New genus and species of the family Alcaligenaceae.</title>
        <authorList>
            <person name="Hahn M.W."/>
        </authorList>
    </citation>
    <scope>NUCLEOTIDE SEQUENCE</scope>
    <source>
        <strain evidence="2">LF4-65</strain>
    </source>
</reference>
<sequence>MTAPLAGIKVVEISVAMAGPFCGMLLGDYGADVIKIERTEVGDDSRAWSPFFHDSLSYYYAAANRNKRGMAIDLKTPEGVKIARELIEQADVLVHNYRVGALERLGLDYESLAKVNPRLVYCAISGFGATGPLSKEPANDLFMQAYAGSMSITGDPEGSPAKMGMSVADVGAGMFGAMGVMMALETRHRTGRGQRVDTSLLEGHMAMLAQFFTRYFSSGEVPGPSGSGALTSPTYRAYQASDQWIVISAFNQRMWKGLCAALEKPEWLEDPRFINPQMRSDNRALMIKLIGAIIITQPLAYWEKRLIENEVPCSPVNTIDKVVQQPQVHARDMIQEMSLEGLGMMSMAGLPIKFSESPGAIRLPPPRLGQHTVEILSESGYSAEKIAELAASGAVGLDPGWVKVKSSSSS</sequence>
<name>A0A953N6C0_9BURK</name>
<dbReference type="Gene3D" id="3.30.1540.10">
    <property type="entry name" value="formyl-coa transferase, domain 3"/>
    <property type="match status" value="1"/>
</dbReference>
<keyword evidence="3" id="KW-1185">Reference proteome</keyword>
<protein>
    <submittedName>
        <fullName evidence="2">CoA transferase</fullName>
    </submittedName>
</protein>
<evidence type="ECO:0000313" key="2">
    <source>
        <dbReference type="EMBL" id="MBZ1349736.1"/>
    </source>
</evidence>
<dbReference type="Pfam" id="PF02515">
    <property type="entry name" value="CoA_transf_3"/>
    <property type="match status" value="1"/>
</dbReference>
<dbReference type="InterPro" id="IPR003673">
    <property type="entry name" value="CoA-Trfase_fam_III"/>
</dbReference>
<dbReference type="EMBL" id="JAHXRI010000006">
    <property type="protein sequence ID" value="MBZ1349736.1"/>
    <property type="molecule type" value="Genomic_DNA"/>
</dbReference>
<evidence type="ECO:0000313" key="3">
    <source>
        <dbReference type="Proteomes" id="UP000739565"/>
    </source>
</evidence>
<gene>
    <name evidence="2" type="ORF">KZZ10_03680</name>
</gene>
<dbReference type="InterPro" id="IPR023606">
    <property type="entry name" value="CoA-Trfase_III_dom_1_sf"/>
</dbReference>
<dbReference type="RefSeq" id="WP_259660159.1">
    <property type="nucleotide sequence ID" value="NZ_JAHXRI010000006.1"/>
</dbReference>
<dbReference type="PANTHER" id="PTHR48207">
    <property type="entry name" value="SUCCINATE--HYDROXYMETHYLGLUTARATE COA-TRANSFERASE"/>
    <property type="match status" value="1"/>
</dbReference>